<keyword evidence="1" id="KW-0472">Membrane</keyword>
<keyword evidence="3" id="KW-1185">Reference proteome</keyword>
<dbReference type="Ensembl" id="ENSLLET00000017258.1">
    <property type="protein sequence ID" value="ENSLLEP00000016626.1"/>
    <property type="gene ID" value="ENSLLEG00000010578.1"/>
</dbReference>
<name>A0A8C5MM03_9ANUR</name>
<dbReference type="Proteomes" id="UP000694569">
    <property type="component" value="Unplaced"/>
</dbReference>
<reference evidence="2" key="2">
    <citation type="submission" date="2025-09" db="UniProtKB">
        <authorList>
            <consortium name="Ensembl"/>
        </authorList>
    </citation>
    <scope>IDENTIFICATION</scope>
</reference>
<reference evidence="2" key="1">
    <citation type="submission" date="2025-08" db="UniProtKB">
        <authorList>
            <consortium name="Ensembl"/>
        </authorList>
    </citation>
    <scope>IDENTIFICATION</scope>
</reference>
<evidence type="ECO:0000256" key="1">
    <source>
        <dbReference type="SAM" id="Phobius"/>
    </source>
</evidence>
<accession>A0A8C5MM03</accession>
<keyword evidence="1" id="KW-0812">Transmembrane</keyword>
<protein>
    <submittedName>
        <fullName evidence="2">Uncharacterized protein</fullName>
    </submittedName>
</protein>
<dbReference type="GeneTree" id="ENSGT01000000220125"/>
<evidence type="ECO:0000313" key="3">
    <source>
        <dbReference type="Proteomes" id="UP000694569"/>
    </source>
</evidence>
<sequence length="319" mass="36437">MWLFVFDVSLRGSSTYRFVSIGGVTRRSARLFFLFLYYSLFIKRQHIPQRCTISTVQTGLQYIEQHLTNSTGGDEGPIPVGTHNLGDYKYFTLSLSLSETEISSQETVPKPVKMVLGKKVIGVFSRESQESYQWFINFLLTLSGVSDVRPVYISNNSDQDFRNELRKCQFCVLYHSKNRGRVNVTDVTDSLYDKELETLCTTHGKSNVIVVIDDLEDSREPVRSQILEHQPSIGKLARDLFLFSAEEKRQYNEEPSYQNASFANGKLRKIKDIINGSFTIETGATLCTSRNRSKWVFLGVVVFLIVIAIILLIIYVPHK</sequence>
<proteinExistence type="predicted"/>
<dbReference type="AlphaFoldDB" id="A0A8C5MM03"/>
<feature type="transmembrane region" description="Helical" evidence="1">
    <location>
        <begin position="295"/>
        <end position="316"/>
    </location>
</feature>
<organism evidence="2 3">
    <name type="scientific">Leptobrachium leishanense</name>
    <name type="common">Leishan spiny toad</name>
    <dbReference type="NCBI Taxonomy" id="445787"/>
    <lineage>
        <taxon>Eukaryota</taxon>
        <taxon>Metazoa</taxon>
        <taxon>Chordata</taxon>
        <taxon>Craniata</taxon>
        <taxon>Vertebrata</taxon>
        <taxon>Euteleostomi</taxon>
        <taxon>Amphibia</taxon>
        <taxon>Batrachia</taxon>
        <taxon>Anura</taxon>
        <taxon>Pelobatoidea</taxon>
        <taxon>Megophryidae</taxon>
        <taxon>Leptobrachium</taxon>
    </lineage>
</organism>
<dbReference type="OrthoDB" id="9906453at2759"/>
<evidence type="ECO:0000313" key="2">
    <source>
        <dbReference type="Ensembl" id="ENSLLEP00000016626.1"/>
    </source>
</evidence>
<keyword evidence="1" id="KW-1133">Transmembrane helix</keyword>